<keyword evidence="7" id="KW-1185">Reference proteome</keyword>
<dbReference type="Gene3D" id="1.10.8.1220">
    <property type="match status" value="1"/>
</dbReference>
<feature type="domain" description="Dynein heavy chain AAA lid" evidence="5">
    <location>
        <begin position="580"/>
        <end position="715"/>
    </location>
</feature>
<evidence type="ECO:0000313" key="6">
    <source>
        <dbReference type="Ensembl" id="ENSSORP00005012668.1"/>
    </source>
</evidence>
<dbReference type="PANTHER" id="PTHR22878">
    <property type="entry name" value="DYNEIN HEAVY CHAIN 6, AXONEMAL-LIKE-RELATED"/>
    <property type="match status" value="1"/>
</dbReference>
<evidence type="ECO:0000259" key="5">
    <source>
        <dbReference type="Pfam" id="PF18198"/>
    </source>
</evidence>
<dbReference type="InterPro" id="IPR004273">
    <property type="entry name" value="Dynein_heavy_D6_P-loop"/>
</dbReference>
<feature type="coiled-coil region" evidence="1">
    <location>
        <begin position="265"/>
        <end position="327"/>
    </location>
</feature>
<evidence type="ECO:0000259" key="3">
    <source>
        <dbReference type="Pfam" id="PF12777"/>
    </source>
</evidence>
<evidence type="ECO:0000259" key="2">
    <source>
        <dbReference type="Pfam" id="PF03028"/>
    </source>
</evidence>
<feature type="domain" description="Dynein heavy chain ATP-binding dynein motor region" evidence="4">
    <location>
        <begin position="96"/>
        <end position="317"/>
    </location>
</feature>
<feature type="domain" description="Dynein heavy chain region D6 P-loop" evidence="2">
    <location>
        <begin position="456"/>
        <end position="566"/>
    </location>
</feature>
<accession>A0A672Z7Z9</accession>
<dbReference type="GO" id="GO:0045505">
    <property type="term" value="F:dynein intermediate chain binding"/>
    <property type="evidence" value="ECO:0007669"/>
    <property type="project" value="InterPro"/>
</dbReference>
<dbReference type="Gene3D" id="1.10.8.720">
    <property type="entry name" value="Region D6 of dynein motor"/>
    <property type="match status" value="1"/>
</dbReference>
<dbReference type="InterPro" id="IPR024743">
    <property type="entry name" value="Dynein_HC_stalk"/>
</dbReference>
<dbReference type="Pfam" id="PF03028">
    <property type="entry name" value="Dynein_heavy"/>
    <property type="match status" value="1"/>
</dbReference>
<evidence type="ECO:0000256" key="1">
    <source>
        <dbReference type="SAM" id="Coils"/>
    </source>
</evidence>
<dbReference type="Pfam" id="PF12781">
    <property type="entry name" value="AAA_9"/>
    <property type="match status" value="1"/>
</dbReference>
<dbReference type="FunFam" id="3.40.50.300:FF:000223">
    <property type="entry name" value="Dynein heavy chain 3, axonemal"/>
    <property type="match status" value="1"/>
</dbReference>
<dbReference type="InterPro" id="IPR027417">
    <property type="entry name" value="P-loop_NTPase"/>
</dbReference>
<organism evidence="6 7">
    <name type="scientific">Sphaeramia orbicularis</name>
    <name type="common">orbiculate cardinalfish</name>
    <dbReference type="NCBI Taxonomy" id="375764"/>
    <lineage>
        <taxon>Eukaryota</taxon>
        <taxon>Metazoa</taxon>
        <taxon>Chordata</taxon>
        <taxon>Craniata</taxon>
        <taxon>Vertebrata</taxon>
        <taxon>Euteleostomi</taxon>
        <taxon>Actinopterygii</taxon>
        <taxon>Neopterygii</taxon>
        <taxon>Teleostei</taxon>
        <taxon>Neoteleostei</taxon>
        <taxon>Acanthomorphata</taxon>
        <taxon>Gobiaria</taxon>
        <taxon>Kurtiformes</taxon>
        <taxon>Apogonoidei</taxon>
        <taxon>Apogonidae</taxon>
        <taxon>Apogoninae</taxon>
        <taxon>Sphaeramia</taxon>
    </lineage>
</organism>
<reference evidence="6" key="2">
    <citation type="submission" date="2025-08" db="UniProtKB">
        <authorList>
            <consortium name="Ensembl"/>
        </authorList>
    </citation>
    <scope>IDENTIFICATION</scope>
</reference>
<dbReference type="Gene3D" id="6.10.140.1060">
    <property type="match status" value="1"/>
</dbReference>
<dbReference type="PANTHER" id="PTHR22878:SF68">
    <property type="entry name" value="DYNEIN HEAVY CHAIN 6, AXONEMAL-LIKE"/>
    <property type="match status" value="1"/>
</dbReference>
<keyword evidence="1" id="KW-0175">Coiled coil</keyword>
<evidence type="ECO:0000259" key="4">
    <source>
        <dbReference type="Pfam" id="PF12781"/>
    </source>
</evidence>
<dbReference type="InterPro" id="IPR042219">
    <property type="entry name" value="AAA_lid_11_sf"/>
</dbReference>
<dbReference type="GO" id="GO:0007018">
    <property type="term" value="P:microtubule-based movement"/>
    <property type="evidence" value="ECO:0007669"/>
    <property type="project" value="InterPro"/>
</dbReference>
<dbReference type="GO" id="GO:0008569">
    <property type="term" value="F:minus-end-directed microtubule motor activity"/>
    <property type="evidence" value="ECO:0007669"/>
    <property type="project" value="InterPro"/>
</dbReference>
<dbReference type="GO" id="GO:0051959">
    <property type="term" value="F:dynein light intermediate chain binding"/>
    <property type="evidence" value="ECO:0007669"/>
    <property type="project" value="InterPro"/>
</dbReference>
<dbReference type="InterPro" id="IPR026983">
    <property type="entry name" value="DHC"/>
</dbReference>
<dbReference type="Gene3D" id="3.40.50.300">
    <property type="entry name" value="P-loop containing nucleotide triphosphate hydrolases"/>
    <property type="match status" value="2"/>
</dbReference>
<feature type="domain" description="Dynein heavy chain coiled coil stalk" evidence="3">
    <location>
        <begin position="6"/>
        <end position="68"/>
    </location>
</feature>
<dbReference type="FunFam" id="3.40.50.300:FF:000362">
    <property type="entry name" value="Dynein, axonemal, heavy chain 6"/>
    <property type="match status" value="1"/>
</dbReference>
<dbReference type="GO" id="GO:0030286">
    <property type="term" value="C:dynein complex"/>
    <property type="evidence" value="ECO:0007669"/>
    <property type="project" value="InterPro"/>
</dbReference>
<dbReference type="FunFam" id="1.10.8.720:FF:000007">
    <property type="entry name" value="Dynein axonemal heavy chain 6"/>
    <property type="match status" value="1"/>
</dbReference>
<dbReference type="AlphaFoldDB" id="A0A672Z7Z9"/>
<dbReference type="Gene3D" id="1.20.920.20">
    <property type="match status" value="1"/>
</dbReference>
<proteinExistence type="predicted"/>
<dbReference type="Proteomes" id="UP000472271">
    <property type="component" value="Chromosome 9"/>
</dbReference>
<name>A0A672Z7Z9_9TELE</name>
<dbReference type="InParanoid" id="A0A672Z7Z9"/>
<dbReference type="Pfam" id="PF12777">
    <property type="entry name" value="MT"/>
    <property type="match status" value="1"/>
</dbReference>
<dbReference type="Pfam" id="PF18198">
    <property type="entry name" value="AAA_lid_11"/>
    <property type="match status" value="1"/>
</dbReference>
<dbReference type="InterPro" id="IPR041658">
    <property type="entry name" value="AAA_lid_11"/>
</dbReference>
<protein>
    <submittedName>
        <fullName evidence="6">Uncharacterized protein</fullName>
    </submittedName>
</protein>
<dbReference type="InterPro" id="IPR035706">
    <property type="entry name" value="AAA_9"/>
</dbReference>
<dbReference type="Ensembl" id="ENSSORT00005013065.1">
    <property type="protein sequence ID" value="ENSSORP00005012668.1"/>
    <property type="gene ID" value="ENSSORG00005006622.1"/>
</dbReference>
<evidence type="ECO:0000313" key="7">
    <source>
        <dbReference type="Proteomes" id="UP000472271"/>
    </source>
</evidence>
<reference evidence="6" key="3">
    <citation type="submission" date="2025-09" db="UniProtKB">
        <authorList>
            <consortium name="Ensembl"/>
        </authorList>
    </citation>
    <scope>IDENTIFICATION</scope>
</reference>
<reference evidence="6" key="1">
    <citation type="submission" date="2019-06" db="EMBL/GenBank/DDBJ databases">
        <authorList>
            <consortium name="Wellcome Sanger Institute Data Sharing"/>
        </authorList>
    </citation>
    <scope>NUCLEOTIDE SEQUENCE [LARGE SCALE GENOMIC DNA]</scope>
</reference>
<sequence length="765" mass="87397">MALTEARLTRAGKLTSALGDEQVRWDQSVDQFDQEIINVIGNVFIAAACVAYYGAFTSHYRQLLIDQWIKRCQDLDIPISSSFSLIKILGDPYVIRQWNTEGLPRDSVSTENGILVTEGRRWPLMIDPQDQANRWIRSKEAKHGLKVIKLTDPDFLRNLENAIRIGIPVLLEELKESLDPALEPVLLKQTFVSGGRTLIRLGDSDIDYDKNFRFYMTTKMSNPHYLPEVCIKVTIINFTVTESGLEDQLLSDVVRLESPHLEVQRNQLIVQINEDRNQLKDIEDRILKLLFTSEGNILDNEELVQTLQESKVTSEAIKHRLEEAESTEVMINTARERYRPVATRGTVLYFVIASLSEIDPMYQFSLKYFKQSSVWENHLQNLLDQILLNSYNETCPEGLFEQHKLIYSFLVCVQIQRQRGDILMPNATEFVIVSLGKQFVENPPVDLVHLYRDMSPSTPLVFILSTGSDPMGAFQRFAKEKGVESISLGQGQGPIAEKMIHAAVKSGNWVFLQNCHLAVSWMLSMEELIKTFTEPDKSIHENFRLFLSSKPTKVFPVTVLQNSVKVKTQKHQNHILGHQWRKMVFGMCFFHAIERKKFGPLGWNIRYEFNDSDRECALLNLNLYCKDGPIPWDALVYITGEITYGGRVTDVWDQRCLRTLLKGFFSPQTLEPGYTYSSSGIYYAPESNELDQYRKYIDSLPIIDGPEVFGMHDNANLAFQRQETVTLINTIMDVNPCSSVHDGAKSNDEIVCDLAESILAKLPGR</sequence>